<dbReference type="InParanoid" id="A0A165J6W5"/>
<dbReference type="EMBL" id="KV407455">
    <property type="protein sequence ID" value="KZF25819.1"/>
    <property type="molecule type" value="Genomic_DNA"/>
</dbReference>
<protein>
    <recommendedName>
        <fullName evidence="4">Ca2+-modulated nonselective cation channel polycystin</fullName>
    </recommendedName>
</protein>
<dbReference type="RefSeq" id="XP_018191374.1">
    <property type="nucleotide sequence ID" value="XM_018336908.1"/>
</dbReference>
<name>A0A165J6W5_XYLHT</name>
<gene>
    <name evidence="2" type="ORF">L228DRAFT_84382</name>
</gene>
<dbReference type="AlphaFoldDB" id="A0A165J6W5"/>
<reference evidence="2 3" key="1">
    <citation type="journal article" date="2016" name="Fungal Biol.">
        <title>The genome of Xylona heveae provides a window into fungal endophytism.</title>
        <authorList>
            <person name="Gazis R."/>
            <person name="Kuo A."/>
            <person name="Riley R."/>
            <person name="LaButti K."/>
            <person name="Lipzen A."/>
            <person name="Lin J."/>
            <person name="Amirebrahimi M."/>
            <person name="Hesse C.N."/>
            <person name="Spatafora J.W."/>
            <person name="Henrissat B."/>
            <person name="Hainaut M."/>
            <person name="Grigoriev I.V."/>
            <person name="Hibbett D.S."/>
        </authorList>
    </citation>
    <scope>NUCLEOTIDE SEQUENCE [LARGE SCALE GENOMIC DNA]</scope>
    <source>
        <strain evidence="2 3">TC161</strain>
    </source>
</reference>
<accession>A0A165J6W5</accession>
<feature type="region of interest" description="Disordered" evidence="1">
    <location>
        <begin position="382"/>
        <end position="460"/>
    </location>
</feature>
<evidence type="ECO:0000313" key="2">
    <source>
        <dbReference type="EMBL" id="KZF25819.1"/>
    </source>
</evidence>
<feature type="compositionally biased region" description="Polar residues" evidence="1">
    <location>
        <begin position="31"/>
        <end position="41"/>
    </location>
</feature>
<feature type="region of interest" description="Disordered" evidence="1">
    <location>
        <begin position="317"/>
        <end position="337"/>
    </location>
</feature>
<feature type="compositionally biased region" description="Basic and acidic residues" evidence="1">
    <location>
        <begin position="103"/>
        <end position="113"/>
    </location>
</feature>
<feature type="compositionally biased region" description="Gly residues" evidence="1">
    <location>
        <begin position="150"/>
        <end position="161"/>
    </location>
</feature>
<feature type="compositionally biased region" description="Polar residues" evidence="1">
    <location>
        <begin position="121"/>
        <end position="142"/>
    </location>
</feature>
<dbReference type="GeneID" id="28902045"/>
<dbReference type="STRING" id="1328760.A0A165J6W5"/>
<evidence type="ECO:0008006" key="4">
    <source>
        <dbReference type="Google" id="ProtNLM"/>
    </source>
</evidence>
<proteinExistence type="predicted"/>
<keyword evidence="3" id="KW-1185">Reference proteome</keyword>
<feature type="region of interest" description="Disordered" evidence="1">
    <location>
        <begin position="1"/>
        <end position="226"/>
    </location>
</feature>
<feature type="compositionally biased region" description="Low complexity" evidence="1">
    <location>
        <begin position="195"/>
        <end position="209"/>
    </location>
</feature>
<organism evidence="2 3">
    <name type="scientific">Xylona heveae (strain CBS 132557 / TC161)</name>
    <dbReference type="NCBI Taxonomy" id="1328760"/>
    <lineage>
        <taxon>Eukaryota</taxon>
        <taxon>Fungi</taxon>
        <taxon>Dikarya</taxon>
        <taxon>Ascomycota</taxon>
        <taxon>Pezizomycotina</taxon>
        <taxon>Xylonomycetes</taxon>
        <taxon>Xylonales</taxon>
        <taxon>Xylonaceae</taxon>
        <taxon>Xylona</taxon>
    </lineage>
</organism>
<dbReference type="OMA" id="AKNNPYP"/>
<feature type="compositionally biased region" description="Polar residues" evidence="1">
    <location>
        <begin position="210"/>
        <end position="226"/>
    </location>
</feature>
<sequence length="460" mass="47000">MAAADVAAGHHDRPSRRRPFSAWMRRLTNLKGLSSESNNHGSSKRHNADSVSKSKKIATKNNPYPSSALPPPPPETPASSGNGHLSFLPDPPRPGDSVPSLEQRSHKSDHDSGDYGPQAPMASNRSAAPTLATNPDTVNSDAAYSKAGTTGTGLNGGGGGSTFSSPAPSVRSLTTTLTTIQSTAPSTLLPGGGNTPSTNTTATGQQQNNHSYHQHTPSNQNQSHTQFTHQFPTQPVTAIPAHLAPQVGGGHPSTYTTATANNLLTDNASVLTLASSTKRRRRHSLDTDASVRALAPSSLWGGSRESLPLSVLSGNVADSSGPGGATPSGIYQPRPSLGGVASAERASVYSSSGVVAPQLTGDRSSYYGGKQGTVGGDGASMRSGILEHGRNDSVSGSISGIGGGGVSSASPATPAPRDVGASATGRLSRRSSNWGEVSEANSEAGEDPESKPRESEKKAE</sequence>
<dbReference type="Proteomes" id="UP000076632">
    <property type="component" value="Unassembled WGS sequence"/>
</dbReference>
<dbReference type="OrthoDB" id="5377012at2759"/>
<evidence type="ECO:0000256" key="1">
    <source>
        <dbReference type="SAM" id="MobiDB-lite"/>
    </source>
</evidence>
<feature type="compositionally biased region" description="Basic and acidic residues" evidence="1">
    <location>
        <begin position="448"/>
        <end position="460"/>
    </location>
</feature>
<feature type="compositionally biased region" description="Polar residues" evidence="1">
    <location>
        <begin position="430"/>
        <end position="441"/>
    </location>
</feature>
<evidence type="ECO:0000313" key="3">
    <source>
        <dbReference type="Proteomes" id="UP000076632"/>
    </source>
</evidence>